<dbReference type="Pfam" id="PF12706">
    <property type="entry name" value="Lactamase_B_2"/>
    <property type="match status" value="1"/>
</dbReference>
<dbReference type="Proteomes" id="UP000597656">
    <property type="component" value="Unassembled WGS sequence"/>
</dbReference>
<dbReference type="Gene3D" id="3.60.15.10">
    <property type="entry name" value="Ribonuclease Z/Hydroxyacylglutathione hydrolase-like"/>
    <property type="match status" value="1"/>
</dbReference>
<gene>
    <name evidence="2" type="ORF">GCM10011609_57230</name>
</gene>
<dbReference type="SUPFAM" id="SSF56281">
    <property type="entry name" value="Metallo-hydrolase/oxidoreductase"/>
    <property type="match status" value="1"/>
</dbReference>
<comment type="caution">
    <text evidence="2">The sequence shown here is derived from an EMBL/GenBank/DDBJ whole genome shotgun (WGS) entry which is preliminary data.</text>
</comment>
<dbReference type="EMBL" id="BMNC01000009">
    <property type="protein sequence ID" value="GGN10007.1"/>
    <property type="molecule type" value="Genomic_DNA"/>
</dbReference>
<evidence type="ECO:0000313" key="3">
    <source>
        <dbReference type="Proteomes" id="UP000597656"/>
    </source>
</evidence>
<dbReference type="PANTHER" id="PTHR46018:SF4">
    <property type="entry name" value="METALLO-HYDROLASE YHFI-RELATED"/>
    <property type="match status" value="1"/>
</dbReference>
<dbReference type="PANTHER" id="PTHR46018">
    <property type="entry name" value="ZINC PHOSPHODIESTERASE ELAC PROTEIN 1"/>
    <property type="match status" value="1"/>
</dbReference>
<sequence length="173" mass="18765">MPAVANWALNTDDAKKIRVYGPEGWDRRLDYFLSGDEGSGLSKSIFEVGYIADGMVVDIGQLQVTSHAVRHSVLTFGARIESNEGSIAYSGDTGPCEALADLASGVDLLLCEAGAEKESEYHLTAQQAYDLAVSSHVGRLLLTHVPSEQKNSDLTKFDALPVELARPRTKWII</sequence>
<name>A0ABQ2IJX2_9PSEU</name>
<keyword evidence="3" id="KW-1185">Reference proteome</keyword>
<evidence type="ECO:0000313" key="2">
    <source>
        <dbReference type="EMBL" id="GGN10007.1"/>
    </source>
</evidence>
<reference evidence="3" key="1">
    <citation type="journal article" date="2019" name="Int. J. Syst. Evol. Microbiol.">
        <title>The Global Catalogue of Microorganisms (GCM) 10K type strain sequencing project: providing services to taxonomists for standard genome sequencing and annotation.</title>
        <authorList>
            <consortium name="The Broad Institute Genomics Platform"/>
            <consortium name="The Broad Institute Genome Sequencing Center for Infectious Disease"/>
            <person name="Wu L."/>
            <person name="Ma J."/>
        </authorList>
    </citation>
    <scope>NUCLEOTIDE SEQUENCE [LARGE SCALE GENOMIC DNA]</scope>
    <source>
        <strain evidence="3">CGMCC 4.7319</strain>
    </source>
</reference>
<accession>A0ABQ2IJX2</accession>
<dbReference type="InterPro" id="IPR036866">
    <property type="entry name" value="RibonucZ/Hydroxyglut_hydro"/>
</dbReference>
<dbReference type="InterPro" id="IPR001279">
    <property type="entry name" value="Metallo-B-lactamas"/>
</dbReference>
<protein>
    <recommendedName>
        <fullName evidence="1">Metallo-beta-lactamase domain-containing protein</fullName>
    </recommendedName>
</protein>
<organism evidence="2 3">
    <name type="scientific">Lentzea pudingi</name>
    <dbReference type="NCBI Taxonomy" id="1789439"/>
    <lineage>
        <taxon>Bacteria</taxon>
        <taxon>Bacillati</taxon>
        <taxon>Actinomycetota</taxon>
        <taxon>Actinomycetes</taxon>
        <taxon>Pseudonocardiales</taxon>
        <taxon>Pseudonocardiaceae</taxon>
        <taxon>Lentzea</taxon>
    </lineage>
</organism>
<feature type="domain" description="Metallo-beta-lactamase" evidence="1">
    <location>
        <begin position="17"/>
        <end position="144"/>
    </location>
</feature>
<evidence type="ECO:0000259" key="1">
    <source>
        <dbReference type="Pfam" id="PF12706"/>
    </source>
</evidence>
<proteinExistence type="predicted"/>